<gene>
    <name evidence="1" type="ORF">ACFSM0_05875</name>
</gene>
<name>A0ABW5A5N8_9RHOB</name>
<accession>A0ABW5A5N8</accession>
<dbReference type="EMBL" id="JBHUIX010000005">
    <property type="protein sequence ID" value="MFD2173612.1"/>
    <property type="molecule type" value="Genomic_DNA"/>
</dbReference>
<dbReference type="InterPro" id="IPR018666">
    <property type="entry name" value="DUF2125"/>
</dbReference>
<evidence type="ECO:0000313" key="2">
    <source>
        <dbReference type="Proteomes" id="UP001597413"/>
    </source>
</evidence>
<reference evidence="2" key="1">
    <citation type="journal article" date="2019" name="Int. J. Syst. Evol. Microbiol.">
        <title>The Global Catalogue of Microorganisms (GCM) 10K type strain sequencing project: providing services to taxonomists for standard genome sequencing and annotation.</title>
        <authorList>
            <consortium name="The Broad Institute Genomics Platform"/>
            <consortium name="The Broad Institute Genome Sequencing Center for Infectious Disease"/>
            <person name="Wu L."/>
            <person name="Ma J."/>
        </authorList>
    </citation>
    <scope>NUCLEOTIDE SEQUENCE [LARGE SCALE GENOMIC DNA]</scope>
    <source>
        <strain evidence="2">CCUG 55131</strain>
    </source>
</reference>
<protein>
    <submittedName>
        <fullName evidence="1">DUF2125 domain-containing protein</fullName>
    </submittedName>
</protein>
<dbReference type="Pfam" id="PF09898">
    <property type="entry name" value="DUF2125"/>
    <property type="match status" value="1"/>
</dbReference>
<dbReference type="Proteomes" id="UP001597413">
    <property type="component" value="Unassembled WGS sequence"/>
</dbReference>
<organism evidence="1 2">
    <name type="scientific">Rhodobacter lacus</name>
    <dbReference type="NCBI Taxonomy" id="1641972"/>
    <lineage>
        <taxon>Bacteria</taxon>
        <taxon>Pseudomonadati</taxon>
        <taxon>Pseudomonadota</taxon>
        <taxon>Alphaproteobacteria</taxon>
        <taxon>Rhodobacterales</taxon>
        <taxon>Rhodobacter group</taxon>
        <taxon>Rhodobacter</taxon>
    </lineage>
</organism>
<proteinExistence type="predicted"/>
<evidence type="ECO:0000313" key="1">
    <source>
        <dbReference type="EMBL" id="MFD2173612.1"/>
    </source>
</evidence>
<dbReference type="RefSeq" id="WP_377388266.1">
    <property type="nucleotide sequence ID" value="NZ_JBHUIX010000005.1"/>
</dbReference>
<sequence>MRGWIGAGLFVAALGAASWGAGLALERGAVAGFAALSARGQGGLEAARAVGFPARIGVDLQGVALRDPARGIDWQIPAAKVAAPLWAPWSWRADLALPQKLTLGGQSFTLTGAQAQGAMRLGFGADLPLRALGADLQAIRLAHDASQTPSLALQDLTFALESADSAGGYLLRARARDVTLPPRLVAAFAPQARFPDQIETLSLDAKLTFAAPFGLLQHRPPRLTGVEIDAAELVWGGHALAVTGAFAISPEGWPEGSVTLAVSDWDAWLTLARGAGVVPADKMPMLSALGQGLARQSADGRVHLPLSFQNGMTYFAGLPLGPAPRLGL</sequence>
<keyword evidence="2" id="KW-1185">Reference proteome</keyword>
<comment type="caution">
    <text evidence="1">The sequence shown here is derived from an EMBL/GenBank/DDBJ whole genome shotgun (WGS) entry which is preliminary data.</text>
</comment>